<dbReference type="Pfam" id="PF02785">
    <property type="entry name" value="Biotin_carb_C"/>
    <property type="match status" value="1"/>
</dbReference>
<dbReference type="AlphaFoldDB" id="A0AAD8I7G4"/>
<dbReference type="SUPFAM" id="SSF51246">
    <property type="entry name" value="Rudiment single hybrid motif"/>
    <property type="match status" value="1"/>
</dbReference>
<name>A0AAD8I7G4_9APIA</name>
<dbReference type="InterPro" id="IPR011054">
    <property type="entry name" value="Rudment_hybrid_motif"/>
</dbReference>
<dbReference type="Gene3D" id="3.30.470.20">
    <property type="entry name" value="ATP-grasp fold, B domain"/>
    <property type="match status" value="2"/>
</dbReference>
<evidence type="ECO:0000256" key="1">
    <source>
        <dbReference type="ARBA" id="ARBA00022598"/>
    </source>
</evidence>
<dbReference type="PROSITE" id="PS50979">
    <property type="entry name" value="BC"/>
    <property type="match status" value="1"/>
</dbReference>
<reference evidence="5" key="1">
    <citation type="submission" date="2023-02" db="EMBL/GenBank/DDBJ databases">
        <title>Genome of toxic invasive species Heracleum sosnowskyi carries increased number of genes despite the absence of recent whole-genome duplications.</title>
        <authorList>
            <person name="Schelkunov M."/>
            <person name="Shtratnikova V."/>
            <person name="Makarenko M."/>
            <person name="Klepikova A."/>
            <person name="Omelchenko D."/>
            <person name="Novikova G."/>
            <person name="Obukhova E."/>
            <person name="Bogdanov V."/>
            <person name="Penin A."/>
            <person name="Logacheva M."/>
        </authorList>
    </citation>
    <scope>NUCLEOTIDE SEQUENCE</scope>
    <source>
        <strain evidence="5">Hsosn_3</strain>
        <tissue evidence="5">Leaf</tissue>
    </source>
</reference>
<evidence type="ECO:0000313" key="6">
    <source>
        <dbReference type="Proteomes" id="UP001237642"/>
    </source>
</evidence>
<proteinExistence type="predicted"/>
<evidence type="ECO:0000256" key="2">
    <source>
        <dbReference type="ARBA" id="ARBA00022741"/>
    </source>
</evidence>
<dbReference type="Proteomes" id="UP001237642">
    <property type="component" value="Unassembled WGS sequence"/>
</dbReference>
<dbReference type="SUPFAM" id="SSF56059">
    <property type="entry name" value="Glutathione synthetase ATP-binding domain-like"/>
    <property type="match status" value="1"/>
</dbReference>
<protein>
    <recommendedName>
        <fullName evidence="4">Biotin carboxylation domain-containing protein</fullName>
    </recommendedName>
</protein>
<dbReference type="InterPro" id="IPR005482">
    <property type="entry name" value="Biotin_COase_C"/>
</dbReference>
<dbReference type="GO" id="GO:0005524">
    <property type="term" value="F:ATP binding"/>
    <property type="evidence" value="ECO:0007669"/>
    <property type="project" value="UniProtKB-KW"/>
</dbReference>
<dbReference type="InterPro" id="IPR051602">
    <property type="entry name" value="ACC_Biotin_Carboxylase"/>
</dbReference>
<dbReference type="PANTHER" id="PTHR48095:SF2">
    <property type="entry name" value="BIOTIN CARBOXYLASE, CHLOROPLASTIC"/>
    <property type="match status" value="1"/>
</dbReference>
<keyword evidence="1" id="KW-0436">Ligase</keyword>
<dbReference type="GO" id="GO:0016874">
    <property type="term" value="F:ligase activity"/>
    <property type="evidence" value="ECO:0007669"/>
    <property type="project" value="UniProtKB-KW"/>
</dbReference>
<dbReference type="Pfam" id="PF02786">
    <property type="entry name" value="CPSase_L_D2"/>
    <property type="match status" value="1"/>
</dbReference>
<evidence type="ECO:0000313" key="5">
    <source>
        <dbReference type="EMBL" id="KAK1380529.1"/>
    </source>
</evidence>
<comment type="caution">
    <text evidence="5">The sequence shown here is derived from an EMBL/GenBank/DDBJ whole genome shotgun (WGS) entry which is preliminary data.</text>
</comment>
<dbReference type="SMART" id="SM00878">
    <property type="entry name" value="Biotin_carb_C"/>
    <property type="match status" value="1"/>
</dbReference>
<keyword evidence="2" id="KW-0547">Nucleotide-binding</keyword>
<evidence type="ECO:0000259" key="4">
    <source>
        <dbReference type="PROSITE" id="PS50979"/>
    </source>
</evidence>
<sequence length="162" mass="17831">MNQKLLEEAPSPALTAELRKAMGDAAAATTVSIRYIGVGTVEFHLDTRIQGREATLQTDIVLRGHSVECRINAEDAFKKFRPGPGRITTYFPDGGPFVRMDCHVYLDYLVPSSYDSLLGIPLSFVCCMNLGCVTRTPLILGTFEVDYWSEGSGPEPTSLNWP</sequence>
<keyword evidence="6" id="KW-1185">Reference proteome</keyword>
<reference evidence="5" key="2">
    <citation type="submission" date="2023-05" db="EMBL/GenBank/DDBJ databases">
        <authorList>
            <person name="Schelkunov M.I."/>
        </authorList>
    </citation>
    <scope>NUCLEOTIDE SEQUENCE</scope>
    <source>
        <strain evidence="5">Hsosn_3</strain>
        <tissue evidence="5">Leaf</tissue>
    </source>
</reference>
<dbReference type="EMBL" id="JAUIZM010000006">
    <property type="protein sequence ID" value="KAK1380529.1"/>
    <property type="molecule type" value="Genomic_DNA"/>
</dbReference>
<dbReference type="PANTHER" id="PTHR48095">
    <property type="entry name" value="PYRUVATE CARBOXYLASE SUBUNIT A"/>
    <property type="match status" value="1"/>
</dbReference>
<dbReference type="InterPro" id="IPR005479">
    <property type="entry name" value="CPAse_ATP-bd"/>
</dbReference>
<evidence type="ECO:0000256" key="3">
    <source>
        <dbReference type="ARBA" id="ARBA00022840"/>
    </source>
</evidence>
<organism evidence="5 6">
    <name type="scientific">Heracleum sosnowskyi</name>
    <dbReference type="NCBI Taxonomy" id="360622"/>
    <lineage>
        <taxon>Eukaryota</taxon>
        <taxon>Viridiplantae</taxon>
        <taxon>Streptophyta</taxon>
        <taxon>Embryophyta</taxon>
        <taxon>Tracheophyta</taxon>
        <taxon>Spermatophyta</taxon>
        <taxon>Magnoliopsida</taxon>
        <taxon>eudicotyledons</taxon>
        <taxon>Gunneridae</taxon>
        <taxon>Pentapetalae</taxon>
        <taxon>asterids</taxon>
        <taxon>campanulids</taxon>
        <taxon>Apiales</taxon>
        <taxon>Apiaceae</taxon>
        <taxon>Apioideae</taxon>
        <taxon>apioid superclade</taxon>
        <taxon>Tordylieae</taxon>
        <taxon>Tordyliinae</taxon>
        <taxon>Heracleum</taxon>
    </lineage>
</organism>
<dbReference type="InterPro" id="IPR011764">
    <property type="entry name" value="Biotin_carboxylation_dom"/>
</dbReference>
<feature type="domain" description="Biotin carboxylation" evidence="4">
    <location>
        <begin position="1"/>
        <end position="162"/>
    </location>
</feature>
<keyword evidence="3" id="KW-0067">ATP-binding</keyword>
<gene>
    <name evidence="5" type="ORF">POM88_027273</name>
</gene>
<accession>A0AAD8I7G4</accession>